<dbReference type="STRING" id="1079859.SAMN04515674_101442"/>
<evidence type="ECO:0000313" key="1">
    <source>
        <dbReference type="EMBL" id="SFP12878.1"/>
    </source>
</evidence>
<evidence type="ECO:0000313" key="2">
    <source>
        <dbReference type="Proteomes" id="UP000199306"/>
    </source>
</evidence>
<gene>
    <name evidence="1" type="ORF">SAMN04515674_101442</name>
</gene>
<name>A0A1I5MTJ4_9BACT</name>
<protein>
    <submittedName>
        <fullName evidence="1">Uncharacterized protein</fullName>
    </submittedName>
</protein>
<dbReference type="AlphaFoldDB" id="A0A1I5MTJ4"/>
<accession>A0A1I5MTJ4</accession>
<dbReference type="EMBL" id="FOXH01000001">
    <property type="protein sequence ID" value="SFP12878.1"/>
    <property type="molecule type" value="Genomic_DNA"/>
</dbReference>
<dbReference type="RefSeq" id="WP_092011376.1">
    <property type="nucleotide sequence ID" value="NZ_FOXH01000001.1"/>
</dbReference>
<reference evidence="1 2" key="1">
    <citation type="submission" date="2016-10" db="EMBL/GenBank/DDBJ databases">
        <authorList>
            <person name="de Groot N.N."/>
        </authorList>
    </citation>
    <scope>NUCLEOTIDE SEQUENCE [LARGE SCALE GENOMIC DNA]</scope>
    <source>
        <strain evidence="2">E92,LMG 26720,CCM 7988</strain>
    </source>
</reference>
<sequence length="130" mass="14582">MKTLKFYVELGNDDIPGELFTFEPPEEVLSKVCYSWQYNSKRIGEKNDLHLDATVIMAKRVMNPNFGGGCGGDSICVVTGLALNCSDLELYKRCISEVVNLVYNEIGGISPVVIFDEVYYVHYFPKSPTL</sequence>
<proteinExistence type="predicted"/>
<organism evidence="1 2">
    <name type="scientific">Pseudarcicella hirudinis</name>
    <dbReference type="NCBI Taxonomy" id="1079859"/>
    <lineage>
        <taxon>Bacteria</taxon>
        <taxon>Pseudomonadati</taxon>
        <taxon>Bacteroidota</taxon>
        <taxon>Cytophagia</taxon>
        <taxon>Cytophagales</taxon>
        <taxon>Flectobacillaceae</taxon>
        <taxon>Pseudarcicella</taxon>
    </lineage>
</organism>
<keyword evidence="2" id="KW-1185">Reference proteome</keyword>
<dbReference type="Proteomes" id="UP000199306">
    <property type="component" value="Unassembled WGS sequence"/>
</dbReference>